<dbReference type="HOGENOM" id="CLU_905918_0_0_6"/>
<dbReference type="InterPro" id="IPR029063">
    <property type="entry name" value="SAM-dependent_MTases_sf"/>
</dbReference>
<dbReference type="EMBL" id="AFOY02000019">
    <property type="protein sequence ID" value="EXF92170.1"/>
    <property type="molecule type" value="Genomic_DNA"/>
</dbReference>
<keyword evidence="1" id="KW-0489">Methyltransferase</keyword>
<name>A0A010SGA0_PSEFL</name>
<keyword evidence="1" id="KW-0808">Transferase</keyword>
<dbReference type="AlphaFoldDB" id="A0A010SGA0"/>
<dbReference type="PANTHER" id="PTHR43861">
    <property type="entry name" value="TRANS-ACONITATE 2-METHYLTRANSFERASE-RELATED"/>
    <property type="match status" value="1"/>
</dbReference>
<accession>A0A010SGA0</accession>
<dbReference type="CDD" id="cd02440">
    <property type="entry name" value="AdoMet_MTases"/>
    <property type="match status" value="1"/>
</dbReference>
<dbReference type="GO" id="GO:0032259">
    <property type="term" value="P:methylation"/>
    <property type="evidence" value="ECO:0007669"/>
    <property type="project" value="UniProtKB-KW"/>
</dbReference>
<dbReference type="PANTHER" id="PTHR43861:SF6">
    <property type="entry name" value="METHYLTRANSFERASE TYPE 11"/>
    <property type="match status" value="1"/>
</dbReference>
<dbReference type="Gene3D" id="3.40.50.150">
    <property type="entry name" value="Vaccinia Virus protein VP39"/>
    <property type="match status" value="1"/>
</dbReference>
<dbReference type="eggNOG" id="COG2227">
    <property type="taxonomic scope" value="Bacteria"/>
</dbReference>
<dbReference type="OrthoDB" id="9815644at2"/>
<dbReference type="PATRIC" id="fig|1042209.11.peg.5501"/>
<comment type="caution">
    <text evidence="1">The sequence shown here is derived from an EMBL/GenBank/DDBJ whole genome shotgun (WGS) entry which is preliminary data.</text>
</comment>
<evidence type="ECO:0000313" key="2">
    <source>
        <dbReference type="Proteomes" id="UP000022611"/>
    </source>
</evidence>
<protein>
    <submittedName>
        <fullName evidence="1">Type 12 methyltransferase</fullName>
    </submittedName>
</protein>
<gene>
    <name evidence="1" type="ORF">HK44_015355</name>
</gene>
<dbReference type="Pfam" id="PF13489">
    <property type="entry name" value="Methyltransf_23"/>
    <property type="match status" value="1"/>
</dbReference>
<dbReference type="Proteomes" id="UP000022611">
    <property type="component" value="Unassembled WGS sequence"/>
</dbReference>
<proteinExistence type="predicted"/>
<dbReference type="GO" id="GO:0008168">
    <property type="term" value="F:methyltransferase activity"/>
    <property type="evidence" value="ECO:0007669"/>
    <property type="project" value="UniProtKB-KW"/>
</dbReference>
<dbReference type="RefSeq" id="WP_024265166.1">
    <property type="nucleotide sequence ID" value="NZ_AFOY02000019.1"/>
</dbReference>
<sequence length="305" mass="34350">MNTTETAKFTVRTACISCGGTGLVELSAGRFDEGAVQRFIEEDPWGEHPAPFLREQQWSFVACKDCGLMFHRYILDPEWNERRFSKWMSQDAIEAFEKHSKTPANVFRKAAGYTAHVLQIEQLTRSLRGSEVPRVLDFGCGYGGFLSMCSMYGFEAYGVDRSAAKRDNNSFSKVFAEIEDIANMSPFHALTLFEVLEHLDDPHGLMLRLSELLATGGILVLETPDCSGVRTIGTRDDYGKIHPLEHINAFTPETLKRFATRLGFAPIRKPVSCVTCDSMKFVKTVAKRLLGPVMLPTTQLYFRRL</sequence>
<evidence type="ECO:0000313" key="1">
    <source>
        <dbReference type="EMBL" id="EXF92170.1"/>
    </source>
</evidence>
<reference evidence="1 2" key="1">
    <citation type="journal article" date="2011" name="J. Bacteriol.">
        <title>Draft genome sequence of the polycyclic aromatic hydrocarbon-degrading, genetically engineered bioluminescent bioreporter Pseudomonas fluorescens HK44.</title>
        <authorList>
            <person name="Chauhan A."/>
            <person name="Layton A.C."/>
            <person name="Williams D.E."/>
            <person name="Smartt A.E."/>
            <person name="Ripp S."/>
            <person name="Karpinets T.V."/>
            <person name="Brown S.D."/>
            <person name="Sayler G.S."/>
        </authorList>
    </citation>
    <scope>NUCLEOTIDE SEQUENCE [LARGE SCALE GENOMIC DNA]</scope>
    <source>
        <strain evidence="1 2">HK44</strain>
    </source>
</reference>
<dbReference type="SUPFAM" id="SSF53335">
    <property type="entry name" value="S-adenosyl-L-methionine-dependent methyltransferases"/>
    <property type="match status" value="1"/>
</dbReference>
<organism evidence="1 2">
    <name type="scientific">Pseudomonas fluorescens HK44</name>
    <dbReference type="NCBI Taxonomy" id="1042209"/>
    <lineage>
        <taxon>Bacteria</taxon>
        <taxon>Pseudomonadati</taxon>
        <taxon>Pseudomonadota</taxon>
        <taxon>Gammaproteobacteria</taxon>
        <taxon>Pseudomonadales</taxon>
        <taxon>Pseudomonadaceae</taxon>
        <taxon>Pseudomonas</taxon>
    </lineage>
</organism>